<keyword evidence="2" id="KW-1185">Reference proteome</keyword>
<dbReference type="InterPro" id="IPR012337">
    <property type="entry name" value="RNaseH-like_sf"/>
</dbReference>
<evidence type="ECO:0000313" key="2">
    <source>
        <dbReference type="Proteomes" id="UP000257109"/>
    </source>
</evidence>
<gene>
    <name evidence="1" type="ORF">CR513_33000</name>
</gene>
<feature type="non-terminal residue" evidence="1">
    <location>
        <position position="1"/>
    </location>
</feature>
<organism evidence="1 2">
    <name type="scientific">Mucuna pruriens</name>
    <name type="common">Velvet bean</name>
    <name type="synonym">Dolichos pruriens</name>
    <dbReference type="NCBI Taxonomy" id="157652"/>
    <lineage>
        <taxon>Eukaryota</taxon>
        <taxon>Viridiplantae</taxon>
        <taxon>Streptophyta</taxon>
        <taxon>Embryophyta</taxon>
        <taxon>Tracheophyta</taxon>
        <taxon>Spermatophyta</taxon>
        <taxon>Magnoliopsida</taxon>
        <taxon>eudicotyledons</taxon>
        <taxon>Gunneridae</taxon>
        <taxon>Pentapetalae</taxon>
        <taxon>rosids</taxon>
        <taxon>fabids</taxon>
        <taxon>Fabales</taxon>
        <taxon>Fabaceae</taxon>
        <taxon>Papilionoideae</taxon>
        <taxon>50 kb inversion clade</taxon>
        <taxon>NPAAA clade</taxon>
        <taxon>indigoferoid/millettioid clade</taxon>
        <taxon>Phaseoleae</taxon>
        <taxon>Mucuna</taxon>
    </lineage>
</organism>
<dbReference type="SUPFAM" id="SSF53098">
    <property type="entry name" value="Ribonuclease H-like"/>
    <property type="match status" value="1"/>
</dbReference>
<dbReference type="GO" id="GO:0003676">
    <property type="term" value="F:nucleic acid binding"/>
    <property type="evidence" value="ECO:0007669"/>
    <property type="project" value="InterPro"/>
</dbReference>
<dbReference type="AlphaFoldDB" id="A0A371G5K7"/>
<dbReference type="Proteomes" id="UP000257109">
    <property type="component" value="Unassembled WGS sequence"/>
</dbReference>
<evidence type="ECO:0000313" key="1">
    <source>
        <dbReference type="EMBL" id="RDX85761.1"/>
    </source>
</evidence>
<dbReference type="OrthoDB" id="1731372at2759"/>
<dbReference type="EMBL" id="QJKJ01006710">
    <property type="protein sequence ID" value="RDX85761.1"/>
    <property type="molecule type" value="Genomic_DNA"/>
</dbReference>
<reference evidence="1" key="1">
    <citation type="submission" date="2018-05" db="EMBL/GenBank/DDBJ databases">
        <title>Draft genome of Mucuna pruriens seed.</title>
        <authorList>
            <person name="Nnadi N.E."/>
            <person name="Vos R."/>
            <person name="Hasami M.H."/>
            <person name="Devisetty U.K."/>
            <person name="Aguiy J.C."/>
        </authorList>
    </citation>
    <scope>NUCLEOTIDE SEQUENCE [LARGE SCALE GENOMIC DNA]</scope>
    <source>
        <strain evidence="1">JCA_2017</strain>
    </source>
</reference>
<protein>
    <recommendedName>
        <fullName evidence="3">Integrase catalytic domain-containing protein</fullName>
    </recommendedName>
</protein>
<sequence length="70" mass="8124">MIGPIEPKASNGHRFILIAIDYFMKRVEATFYASVMRSIVVRFIKRDIICPYVLLAHIIKDNGTNLNNKW</sequence>
<dbReference type="InterPro" id="IPR036397">
    <property type="entry name" value="RNaseH_sf"/>
</dbReference>
<evidence type="ECO:0008006" key="3">
    <source>
        <dbReference type="Google" id="ProtNLM"/>
    </source>
</evidence>
<comment type="caution">
    <text evidence="1">The sequence shown here is derived from an EMBL/GenBank/DDBJ whole genome shotgun (WGS) entry which is preliminary data.</text>
</comment>
<dbReference type="Gene3D" id="3.30.420.10">
    <property type="entry name" value="Ribonuclease H-like superfamily/Ribonuclease H"/>
    <property type="match status" value="1"/>
</dbReference>
<accession>A0A371G5K7</accession>
<proteinExistence type="predicted"/>
<name>A0A371G5K7_MUCPR</name>